<dbReference type="InterPro" id="IPR006195">
    <property type="entry name" value="aa-tRNA-synth_II"/>
</dbReference>
<dbReference type="InterPro" id="IPR045864">
    <property type="entry name" value="aa-tRNA-synth_II/BPL/LPL"/>
</dbReference>
<dbReference type="InterPro" id="IPR004364">
    <property type="entry name" value="Aa-tRNA-synt_II"/>
</dbReference>
<accession>A0ABQ6HKD5</accession>
<feature type="domain" description="Aminoacyl-transfer RNA synthetases class-II family profile" evidence="4">
    <location>
        <begin position="42"/>
        <end position="172"/>
    </location>
</feature>
<dbReference type="Pfam" id="PF00152">
    <property type="entry name" value="tRNA-synt_2"/>
    <property type="match status" value="1"/>
</dbReference>
<dbReference type="SUPFAM" id="SSF55681">
    <property type="entry name" value="Class II aaRS and biotin synthetases"/>
    <property type="match status" value="1"/>
</dbReference>
<evidence type="ECO:0000313" key="5">
    <source>
        <dbReference type="EMBL" id="GMA18149.1"/>
    </source>
</evidence>
<dbReference type="Proteomes" id="UP001157109">
    <property type="component" value="Unassembled WGS sequence"/>
</dbReference>
<dbReference type="Gene3D" id="3.30.930.10">
    <property type="entry name" value="Bira Bifunctional Protein, Domain 2"/>
    <property type="match status" value="1"/>
</dbReference>
<organism evidence="5 6">
    <name type="scientific">Arsenicicoccus piscis</name>
    <dbReference type="NCBI Taxonomy" id="673954"/>
    <lineage>
        <taxon>Bacteria</taxon>
        <taxon>Bacillati</taxon>
        <taxon>Actinomycetota</taxon>
        <taxon>Actinomycetes</taxon>
        <taxon>Micrococcales</taxon>
        <taxon>Intrasporangiaceae</taxon>
        <taxon>Arsenicicoccus</taxon>
    </lineage>
</organism>
<evidence type="ECO:0000256" key="1">
    <source>
        <dbReference type="ARBA" id="ARBA00022598"/>
    </source>
</evidence>
<evidence type="ECO:0000259" key="4">
    <source>
        <dbReference type="PROSITE" id="PS50862"/>
    </source>
</evidence>
<dbReference type="PANTHER" id="PTHR42918:SF15">
    <property type="entry name" value="LYSINE--TRNA LIGASE, CHLOROPLASTIC_MITOCHONDRIAL"/>
    <property type="match status" value="1"/>
</dbReference>
<keyword evidence="1" id="KW-0436">Ligase</keyword>
<dbReference type="PROSITE" id="PS50862">
    <property type="entry name" value="AA_TRNA_LIGASE_II"/>
    <property type="match status" value="1"/>
</dbReference>
<comment type="caution">
    <text evidence="5">The sequence shown here is derived from an EMBL/GenBank/DDBJ whole genome shotgun (WGS) entry which is preliminary data.</text>
</comment>
<keyword evidence="6" id="KW-1185">Reference proteome</keyword>
<gene>
    <name evidence="5" type="ORF">GCM10025862_01700</name>
</gene>
<evidence type="ECO:0000313" key="6">
    <source>
        <dbReference type="Proteomes" id="UP001157109"/>
    </source>
</evidence>
<keyword evidence="3" id="KW-0067">ATP-binding</keyword>
<sequence>MSEALGEQVSGEETPENAERLRRLATARDIALKPGWGAGEIILEVHEQLVEESLVQPTFVCDYPESVRPLARPHRSQPGLVEAWDLIIGGVELAPSYSELVDPVLQRERLTAQAALAAGGNAEAMELDEDFLRALEYGAPPMGGTGLGVDRLIMLLTGTGIRETILFPHLKPEN</sequence>
<reference evidence="6" key="1">
    <citation type="journal article" date="2019" name="Int. J. Syst. Evol. Microbiol.">
        <title>The Global Catalogue of Microorganisms (GCM) 10K type strain sequencing project: providing services to taxonomists for standard genome sequencing and annotation.</title>
        <authorList>
            <consortium name="The Broad Institute Genomics Platform"/>
            <consortium name="The Broad Institute Genome Sequencing Center for Infectious Disease"/>
            <person name="Wu L."/>
            <person name="Ma J."/>
        </authorList>
    </citation>
    <scope>NUCLEOTIDE SEQUENCE [LARGE SCALE GENOMIC DNA]</scope>
    <source>
        <strain evidence="6">NBRC 105830</strain>
    </source>
</reference>
<evidence type="ECO:0000256" key="2">
    <source>
        <dbReference type="ARBA" id="ARBA00022741"/>
    </source>
</evidence>
<name>A0ABQ6HKD5_9MICO</name>
<dbReference type="PANTHER" id="PTHR42918">
    <property type="entry name" value="LYSYL-TRNA SYNTHETASE"/>
    <property type="match status" value="1"/>
</dbReference>
<proteinExistence type="predicted"/>
<evidence type="ECO:0000256" key="3">
    <source>
        <dbReference type="ARBA" id="ARBA00022840"/>
    </source>
</evidence>
<keyword evidence="2" id="KW-0547">Nucleotide-binding</keyword>
<protein>
    <recommendedName>
        <fullName evidence="4">Aminoacyl-transfer RNA synthetases class-II family profile domain-containing protein</fullName>
    </recommendedName>
</protein>
<dbReference type="EMBL" id="BSUJ01000001">
    <property type="protein sequence ID" value="GMA18149.1"/>
    <property type="molecule type" value="Genomic_DNA"/>
</dbReference>